<proteinExistence type="predicted"/>
<dbReference type="SUPFAM" id="SSF52540">
    <property type="entry name" value="P-loop containing nucleoside triphosphate hydrolases"/>
    <property type="match status" value="1"/>
</dbReference>
<name>A0ABS5CXI4_9MOLU</name>
<sequence>MQFQALLNQFLKIIKNNKLSHLYLIAGSSLEQRKNFVLELSYQIFQLRADHQSHVFDKQTLLDLSYPNFYYLSKDNHSLKKEQIFQFQKIFNQTSLFGKQRIYVIEAIDKISSSAANSLLHFLENTPPNIVGFLLADNLEQVLSTIVSRCQTISINHFDQSHIKPSVVNRQEDLFDVLLLALLNQNYSQPNVLSTSDYYHDFKHFLLYFLKKWQQSTSLVTSCASFLFPSSLNQDFTRFLNDFWLVLLRWFLDLLHEKIQLSVYFIQQPVLKKNFQNLTLQDNIKILTMIQKYYQKNILVNPQNLFFGFLMELDEQRNIETNFYINN</sequence>
<dbReference type="InterPro" id="IPR027417">
    <property type="entry name" value="P-loop_NTPase"/>
</dbReference>
<keyword evidence="2" id="KW-1185">Reference proteome</keyword>
<organism evidence="1 2">
    <name type="scientific">Candidatus Phytoplasma meliae</name>
    <dbReference type="NCBI Taxonomy" id="1848402"/>
    <lineage>
        <taxon>Bacteria</taxon>
        <taxon>Bacillati</taxon>
        <taxon>Mycoplasmatota</taxon>
        <taxon>Mollicutes</taxon>
        <taxon>Acholeplasmatales</taxon>
        <taxon>Acholeplasmataceae</taxon>
        <taxon>Candidatus Phytoplasma</taxon>
        <taxon>16SrXIII (Mexican periwinkle virescence group)</taxon>
    </lineage>
</organism>
<comment type="caution">
    <text evidence="1">The sequence shown here is derived from an EMBL/GenBank/DDBJ whole genome shotgun (WGS) entry which is preliminary data.</text>
</comment>
<reference evidence="1" key="1">
    <citation type="submission" date="2021-04" db="EMBL/GenBank/DDBJ databases">
        <title>Genomic features of Candidatus Phytoplasma meliae isolate ChTYXIII (1SrXIII-G).</title>
        <authorList>
            <person name="Fernandez F.D."/>
            <person name="Conci L.R."/>
        </authorList>
    </citation>
    <scope>NUCLEOTIDE SEQUENCE [LARGE SCALE GENOMIC DNA]</scope>
    <source>
        <strain evidence="1">ChTYXIII-Mo</strain>
    </source>
</reference>
<dbReference type="PANTHER" id="PTHR11669:SF8">
    <property type="entry name" value="DNA POLYMERASE III SUBUNIT DELTA"/>
    <property type="match status" value="1"/>
</dbReference>
<dbReference type="Pfam" id="PF13177">
    <property type="entry name" value="DNA_pol3_delta2"/>
    <property type="match status" value="1"/>
</dbReference>
<evidence type="ECO:0000313" key="2">
    <source>
        <dbReference type="Proteomes" id="UP001195571"/>
    </source>
</evidence>
<dbReference type="RefSeq" id="WP_203551946.1">
    <property type="nucleotide sequence ID" value="NZ_JACAOD020000001.1"/>
</dbReference>
<dbReference type="Gene3D" id="3.40.50.300">
    <property type="entry name" value="P-loop containing nucleotide triphosphate hydrolases"/>
    <property type="match status" value="1"/>
</dbReference>
<dbReference type="Proteomes" id="UP001195571">
    <property type="component" value="Unassembled WGS sequence"/>
</dbReference>
<dbReference type="InterPro" id="IPR050238">
    <property type="entry name" value="DNA_Rep/Repair_Clamp_Loader"/>
</dbReference>
<dbReference type="PANTHER" id="PTHR11669">
    <property type="entry name" value="REPLICATION FACTOR C / DNA POLYMERASE III GAMMA-TAU SUBUNIT"/>
    <property type="match status" value="1"/>
</dbReference>
<gene>
    <name evidence="1" type="ORF">CHTY_000255</name>
</gene>
<evidence type="ECO:0000313" key="1">
    <source>
        <dbReference type="EMBL" id="MBP5835681.1"/>
    </source>
</evidence>
<dbReference type="EMBL" id="JACAOD020000001">
    <property type="protein sequence ID" value="MBP5835681.1"/>
    <property type="molecule type" value="Genomic_DNA"/>
</dbReference>
<accession>A0ABS5CXI4</accession>
<protein>
    <submittedName>
        <fullName evidence="1">DNA polymerase III subunit delta</fullName>
    </submittedName>
</protein>